<organism evidence="1 2">
    <name type="scientific">Coprinopsis cinerea (strain Okayama-7 / 130 / ATCC MYA-4618 / FGSC 9003)</name>
    <name type="common">Inky cap fungus</name>
    <name type="synonym">Hormographiella aspergillata</name>
    <dbReference type="NCBI Taxonomy" id="240176"/>
    <lineage>
        <taxon>Eukaryota</taxon>
        <taxon>Fungi</taxon>
        <taxon>Dikarya</taxon>
        <taxon>Basidiomycota</taxon>
        <taxon>Agaricomycotina</taxon>
        <taxon>Agaricomycetes</taxon>
        <taxon>Agaricomycetidae</taxon>
        <taxon>Agaricales</taxon>
        <taxon>Agaricineae</taxon>
        <taxon>Psathyrellaceae</taxon>
        <taxon>Coprinopsis</taxon>
    </lineage>
</organism>
<evidence type="ECO:0000313" key="2">
    <source>
        <dbReference type="Proteomes" id="UP000001861"/>
    </source>
</evidence>
<dbReference type="AlphaFoldDB" id="A8P0S6"/>
<dbReference type="EMBL" id="AACS02000006">
    <property type="protein sequence ID" value="EAU83837.2"/>
    <property type="molecule type" value="Genomic_DNA"/>
</dbReference>
<protein>
    <submittedName>
        <fullName evidence="1">Uncharacterized protein</fullName>
    </submittedName>
</protein>
<keyword evidence="2" id="KW-1185">Reference proteome</keyword>
<dbReference type="InParanoid" id="A8P0S6"/>
<reference evidence="1 2" key="1">
    <citation type="journal article" date="2010" name="Proc. Natl. Acad. Sci. U.S.A.">
        <title>Insights into evolution of multicellular fungi from the assembled chromosomes of the mushroom Coprinopsis cinerea (Coprinus cinereus).</title>
        <authorList>
            <person name="Stajich J.E."/>
            <person name="Wilke S.K."/>
            <person name="Ahren D."/>
            <person name="Au C.H."/>
            <person name="Birren B.W."/>
            <person name="Borodovsky M."/>
            <person name="Burns C."/>
            <person name="Canback B."/>
            <person name="Casselton L.A."/>
            <person name="Cheng C.K."/>
            <person name="Deng J."/>
            <person name="Dietrich F.S."/>
            <person name="Fargo D.C."/>
            <person name="Farman M.L."/>
            <person name="Gathman A.C."/>
            <person name="Goldberg J."/>
            <person name="Guigo R."/>
            <person name="Hoegger P.J."/>
            <person name="Hooker J.B."/>
            <person name="Huggins A."/>
            <person name="James T.Y."/>
            <person name="Kamada T."/>
            <person name="Kilaru S."/>
            <person name="Kodira C."/>
            <person name="Kues U."/>
            <person name="Kupfer D."/>
            <person name="Kwan H.S."/>
            <person name="Lomsadze A."/>
            <person name="Li W."/>
            <person name="Lilly W.W."/>
            <person name="Ma L.J."/>
            <person name="Mackey A.J."/>
            <person name="Manning G."/>
            <person name="Martin F."/>
            <person name="Muraguchi H."/>
            <person name="Natvig D.O."/>
            <person name="Palmerini H."/>
            <person name="Ramesh M.A."/>
            <person name="Rehmeyer C.J."/>
            <person name="Roe B.A."/>
            <person name="Shenoy N."/>
            <person name="Stanke M."/>
            <person name="Ter-Hovhannisyan V."/>
            <person name="Tunlid A."/>
            <person name="Velagapudi R."/>
            <person name="Vision T.J."/>
            <person name="Zeng Q."/>
            <person name="Zolan M.E."/>
            <person name="Pukkila P.J."/>
        </authorList>
    </citation>
    <scope>NUCLEOTIDE SEQUENCE [LARGE SCALE GENOMIC DNA]</scope>
    <source>
        <strain evidence="2">Okayama-7 / 130 / ATCC MYA-4618 / FGSC 9003</strain>
    </source>
</reference>
<proteinExistence type="predicted"/>
<comment type="caution">
    <text evidence="1">The sequence shown here is derived from an EMBL/GenBank/DDBJ whole genome shotgun (WGS) entry which is preliminary data.</text>
</comment>
<evidence type="ECO:0000313" key="1">
    <source>
        <dbReference type="EMBL" id="EAU83837.2"/>
    </source>
</evidence>
<accession>A8P0S6</accession>
<gene>
    <name evidence="1" type="ORF">CC1G_09506</name>
</gene>
<dbReference type="KEGG" id="cci:CC1G_09506"/>
<sequence>MYSGPPIQTLYVFNECEAVRRVLALSSPTKIASQFFSYLGFELCESRKSTVAHTLHLLMRPHKNERYFSHDGFPVFPTSTMAYEKSSSLLYTRTASVAPCDASPWPVVVSALWLINSSSVDHCVRLTLAKWVKRVKILVGLPCQRWLDRDHGVLASFSDLQPAHLHLTPYSRIYTLYSNRCPPAPDLFLAISFPKLQDLTLANVVEELRCLLPRTSTNRAVSFDILASNVIGPEWAGDWD</sequence>
<dbReference type="HOGENOM" id="CLU_1156329_0_0_1"/>
<dbReference type="RefSeq" id="XP_001837955.2">
    <property type="nucleotide sequence ID" value="XM_001837903.2"/>
</dbReference>
<dbReference type="VEuPathDB" id="FungiDB:CC1G_09506"/>
<dbReference type="GeneID" id="6014520"/>
<dbReference type="Proteomes" id="UP000001861">
    <property type="component" value="Unassembled WGS sequence"/>
</dbReference>
<name>A8P0S6_COPC7</name>